<dbReference type="AlphaFoldDB" id="A0A4U0PGT5"/>
<dbReference type="OrthoDB" id="8907081at2"/>
<dbReference type="Pfam" id="PF00497">
    <property type="entry name" value="SBP_bac_3"/>
    <property type="match status" value="1"/>
</dbReference>
<feature type="signal peptide" evidence="2">
    <location>
        <begin position="1"/>
        <end position="21"/>
    </location>
</feature>
<reference evidence="4 5" key="1">
    <citation type="submission" date="2019-04" db="EMBL/GenBank/DDBJ databases">
        <title>Chitiniphilus eburnea sp. nov., a novel chitinolytic bacterium isolated from aquaculture sludge.</title>
        <authorList>
            <person name="Sheng M."/>
        </authorList>
    </citation>
    <scope>NUCLEOTIDE SEQUENCE [LARGE SCALE GENOMIC DNA]</scope>
    <source>
        <strain evidence="4 5">HX-2-15</strain>
    </source>
</reference>
<dbReference type="Gene3D" id="3.40.190.10">
    <property type="entry name" value="Periplasmic binding protein-like II"/>
    <property type="match status" value="2"/>
</dbReference>
<accession>A0A4U0PGT5</accession>
<evidence type="ECO:0000259" key="3">
    <source>
        <dbReference type="SMART" id="SM00062"/>
    </source>
</evidence>
<name>A0A4U0PGT5_9NEIS</name>
<proteinExistence type="predicted"/>
<dbReference type="EMBL" id="SUMF01000028">
    <property type="protein sequence ID" value="TJZ67153.1"/>
    <property type="molecule type" value="Genomic_DNA"/>
</dbReference>
<feature type="chain" id="PRO_5020440524" evidence="2">
    <location>
        <begin position="22"/>
        <end position="255"/>
    </location>
</feature>
<evidence type="ECO:0000313" key="5">
    <source>
        <dbReference type="Proteomes" id="UP000310016"/>
    </source>
</evidence>
<dbReference type="InterPro" id="IPR001638">
    <property type="entry name" value="Solute-binding_3/MltF_N"/>
</dbReference>
<keyword evidence="1 2" id="KW-0732">Signal</keyword>
<dbReference type="RefSeq" id="WP_136774570.1">
    <property type="nucleotide sequence ID" value="NZ_CP156074.1"/>
</dbReference>
<sequence>MKTARYCLLCCLLWWALPAFAQQKVFVCGLNDNFQPYQYRDAAGQAAGLDAEVARLVFARIGRPLVFRMGNFEELYSAMYFGLGLTHGMCGGELTPDRLRRVLGTQPYFWRRSMIFVRADGPIRKTRDLHGRIMVGDADSYAEHALGDQLSRIRVRRGVPQDIGFELLRQGKVEAVIAPEHVGAFLAKRSGVAVRELDLGDPGTPVGFLLPKGESAQRNAIDRALLLLKAEGRIAEVVRRYNLDESLPDDAAVKP</sequence>
<dbReference type="Proteomes" id="UP000310016">
    <property type="component" value="Unassembled WGS sequence"/>
</dbReference>
<comment type="caution">
    <text evidence="4">The sequence shown here is derived from an EMBL/GenBank/DDBJ whole genome shotgun (WGS) entry which is preliminary data.</text>
</comment>
<evidence type="ECO:0000313" key="4">
    <source>
        <dbReference type="EMBL" id="TJZ67153.1"/>
    </source>
</evidence>
<feature type="domain" description="Solute-binding protein family 3/N-terminal" evidence="3">
    <location>
        <begin position="25"/>
        <end position="245"/>
    </location>
</feature>
<protein>
    <submittedName>
        <fullName evidence="4">Amino acid ABC transporter substrate-binding protein</fullName>
    </submittedName>
</protein>
<evidence type="ECO:0000256" key="1">
    <source>
        <dbReference type="ARBA" id="ARBA00022729"/>
    </source>
</evidence>
<gene>
    <name evidence="4" type="ORF">FAZ21_16625</name>
</gene>
<dbReference type="PANTHER" id="PTHR35936">
    <property type="entry name" value="MEMBRANE-BOUND LYTIC MUREIN TRANSGLYCOSYLASE F"/>
    <property type="match status" value="1"/>
</dbReference>
<keyword evidence="5" id="KW-1185">Reference proteome</keyword>
<evidence type="ECO:0000256" key="2">
    <source>
        <dbReference type="SAM" id="SignalP"/>
    </source>
</evidence>
<dbReference type="SMART" id="SM00062">
    <property type="entry name" value="PBPb"/>
    <property type="match status" value="1"/>
</dbReference>
<organism evidence="4 5">
    <name type="scientific">Chitiniphilus eburneus</name>
    <dbReference type="NCBI Taxonomy" id="2571148"/>
    <lineage>
        <taxon>Bacteria</taxon>
        <taxon>Pseudomonadati</taxon>
        <taxon>Pseudomonadota</taxon>
        <taxon>Betaproteobacteria</taxon>
        <taxon>Neisseriales</taxon>
        <taxon>Chitinibacteraceae</taxon>
        <taxon>Chitiniphilus</taxon>
    </lineage>
</organism>
<dbReference type="SUPFAM" id="SSF53850">
    <property type="entry name" value="Periplasmic binding protein-like II"/>
    <property type="match status" value="1"/>
</dbReference>